<feature type="compositionally biased region" description="Low complexity" evidence="9">
    <location>
        <begin position="1214"/>
        <end position="1231"/>
    </location>
</feature>
<evidence type="ECO:0000256" key="5">
    <source>
        <dbReference type="ARBA" id="ARBA00023065"/>
    </source>
</evidence>
<accession>A0A066WPC0</accession>
<feature type="compositionally biased region" description="Low complexity" evidence="9">
    <location>
        <begin position="1034"/>
        <end position="1047"/>
    </location>
</feature>
<name>A0A066WPC0_TILAU</name>
<dbReference type="PANTHER" id="PTHR11003">
    <property type="entry name" value="POTASSIUM CHANNEL, SUBFAMILY K"/>
    <property type="match status" value="1"/>
</dbReference>
<feature type="transmembrane region" description="Helical" evidence="10">
    <location>
        <begin position="436"/>
        <end position="457"/>
    </location>
</feature>
<feature type="compositionally biased region" description="Low complexity" evidence="9">
    <location>
        <begin position="59"/>
        <end position="73"/>
    </location>
</feature>
<feature type="transmembrane region" description="Helical" evidence="10">
    <location>
        <begin position="598"/>
        <end position="618"/>
    </location>
</feature>
<feature type="compositionally biased region" description="Basic and acidic residues" evidence="9">
    <location>
        <begin position="733"/>
        <end position="751"/>
    </location>
</feature>
<feature type="region of interest" description="Disordered" evidence="9">
    <location>
        <begin position="669"/>
        <end position="699"/>
    </location>
</feature>
<keyword evidence="5 8" id="KW-0406">Ion transport</keyword>
<dbReference type="SUPFAM" id="SSF81324">
    <property type="entry name" value="Voltage-gated potassium channels"/>
    <property type="match status" value="2"/>
</dbReference>
<dbReference type="EMBL" id="JMSN01000010">
    <property type="protein sequence ID" value="KDN52470.1"/>
    <property type="molecule type" value="Genomic_DNA"/>
</dbReference>
<evidence type="ECO:0000256" key="10">
    <source>
        <dbReference type="SAM" id="Phobius"/>
    </source>
</evidence>
<keyword evidence="6 10" id="KW-0472">Membrane</keyword>
<dbReference type="RefSeq" id="XP_013245311.1">
    <property type="nucleotide sequence ID" value="XM_013389857.1"/>
</dbReference>
<dbReference type="InParanoid" id="A0A066WPC0"/>
<organism evidence="12 13">
    <name type="scientific">Tilletiaria anomala (strain ATCC 24038 / CBS 436.72 / UBC 951)</name>
    <dbReference type="NCBI Taxonomy" id="1037660"/>
    <lineage>
        <taxon>Eukaryota</taxon>
        <taxon>Fungi</taxon>
        <taxon>Dikarya</taxon>
        <taxon>Basidiomycota</taxon>
        <taxon>Ustilaginomycotina</taxon>
        <taxon>Exobasidiomycetes</taxon>
        <taxon>Georgefischeriales</taxon>
        <taxon>Tilletiariaceae</taxon>
        <taxon>Tilletiaria</taxon>
    </lineage>
</organism>
<dbReference type="STRING" id="1037660.A0A066WPC0"/>
<dbReference type="Gene3D" id="1.10.287.70">
    <property type="match status" value="2"/>
</dbReference>
<reference evidence="12 13" key="1">
    <citation type="submission" date="2014-05" db="EMBL/GenBank/DDBJ databases">
        <title>Draft genome sequence of a rare smut relative, Tilletiaria anomala UBC 951.</title>
        <authorList>
            <consortium name="DOE Joint Genome Institute"/>
            <person name="Toome M."/>
            <person name="Kuo A."/>
            <person name="Henrissat B."/>
            <person name="Lipzen A."/>
            <person name="Tritt A."/>
            <person name="Yoshinaga Y."/>
            <person name="Zane M."/>
            <person name="Barry K."/>
            <person name="Grigoriev I.V."/>
            <person name="Spatafora J.W."/>
            <person name="Aimea M.C."/>
        </authorList>
    </citation>
    <scope>NUCLEOTIDE SEQUENCE [LARGE SCALE GENOMIC DNA]</scope>
    <source>
        <strain evidence="12 13">UBC 951</strain>
    </source>
</reference>
<feature type="transmembrane region" description="Helical" evidence="10">
    <location>
        <begin position="464"/>
        <end position="490"/>
    </location>
</feature>
<evidence type="ECO:0000259" key="11">
    <source>
        <dbReference type="Pfam" id="PF07885"/>
    </source>
</evidence>
<feature type="region of interest" description="Disordered" evidence="9">
    <location>
        <begin position="206"/>
        <end position="247"/>
    </location>
</feature>
<feature type="region of interest" description="Disordered" evidence="9">
    <location>
        <begin position="725"/>
        <end position="796"/>
    </location>
</feature>
<sequence>MVLPGTFFAPRNSSGSDEEELRKDRAAWNQKPVDADLEQKLQQISAFRERLAREKRLGAVSSSSLSAANSTSSIPAGRTTLQAGTRRGEQHHEDRRRRSTLDSDQDHGLEHASSSSRPTSKLDVRSSSSERRDADVRPSAPTLMVTSLSPPAAEAPSSPPTLGARRRSSNFQLPKLKTRDFAFHPSSQRSTAFGEAQCSNPLSITRTISFKDAKPTPSRLRGSMGHSHHDDHARAYNGRDDDDALHTPYNARTLHANLSSAGISSSSRYRPRGSGRGTLSAWPSHADPVSPFSTDTDGESTMDEDGAGVGTGKFHLHIGFLERLRERRRRLHEEDERQVAHAAKIAAVGATSTIGEKGSEHGPGGEEGRAVTAEGRLEEIEEFALRIYRKTPIFSGVMAPFAIMLEVPGLTSKWYVRTPTPGISVVYQDNPALLDVGLAISMGSAIIANIFIILRFLELLRPRFSTVVAVIFLTFHDIINVMALSIFGVIHAVGDGFTYSESFYMTLGSTVASIMVNVTLIIDFISTKNFGNAGSGLTQKQKELVIMAMVFLVYLSLGSLLYALILGDRFENSLYFVLCTITSVGFGDMLPATLASKIILFFYAPVGIVLVALVIATARQTILESFEKTYKKRRTEFRRRYEDKQRARKDNRRQNKTLRWLYRGRGAKPISSSGGIGGGENQDSTGKSRVTPGFSFRGSPASLRKKTMTLLSSPFFTRRFVEEQDKQYQTVDKQTHTSERSDPRPGHEAHKSTKATTPSKSSSADEKDVRGTSSSSSAKKASAEGPSADKAAEGTTEAQVNFQVLHTEAEQAPRAFANSTQSMTLVATENTPLAEVDTSVDGVDSNEEDKAGDTEPAREEDKEMHSHDGFAEAELDEMEKELKKQREELEANWKAYKAKIIETERTEFYAKLSVAASLFFLFWTIGALVFMFTEGFDYFTAFYFCWVTMMTIGYGDFTARSPPGRAFFIIWMLFGIGILTVVFAIIGDAWGSMYHKTIMKGSKRQAVTKSRQRQRLHKLAMSRQHSPMTGSGRAPMTPTTSTTAHASADIEKSPKALESRNTLISAQHSAPALHQRLDEHLAEQRLHAGHENVPDHELEGLALGLARAGMALHEHASRFMLEQRHSLQAALSKLPNWHDFVPERRVQYSREQLHECVLVAESIGDPTSIQAAQQLLTMHQLEEQLTLVVKNAHVMTDTLSRQQQEISDLQAKMADSAAGSASSPSTPTSDPNVRTPQAEETSEFVA</sequence>
<comment type="caution">
    <text evidence="12">The sequence shown here is derived from an EMBL/GenBank/DDBJ whole genome shotgun (WGS) entry which is preliminary data.</text>
</comment>
<evidence type="ECO:0000313" key="12">
    <source>
        <dbReference type="EMBL" id="KDN52470.1"/>
    </source>
</evidence>
<feature type="transmembrane region" description="Helical" evidence="10">
    <location>
        <begin position="393"/>
        <end position="416"/>
    </location>
</feature>
<evidence type="ECO:0000256" key="9">
    <source>
        <dbReference type="SAM" id="MobiDB-lite"/>
    </source>
</evidence>
<dbReference type="GO" id="GO:0015271">
    <property type="term" value="F:outward rectifier potassium channel activity"/>
    <property type="evidence" value="ECO:0007669"/>
    <property type="project" value="TreeGrafter"/>
</dbReference>
<dbReference type="OrthoDB" id="297496at2759"/>
<feature type="transmembrane region" description="Helical" evidence="10">
    <location>
        <begin position="967"/>
        <end position="990"/>
    </location>
</feature>
<feature type="transmembrane region" description="Helical" evidence="10">
    <location>
        <begin position="938"/>
        <end position="955"/>
    </location>
</feature>
<feature type="transmembrane region" description="Helical" evidence="10">
    <location>
        <begin position="502"/>
        <end position="524"/>
    </location>
</feature>
<dbReference type="InterPro" id="IPR013099">
    <property type="entry name" value="K_chnl_dom"/>
</dbReference>
<protein>
    <recommendedName>
        <fullName evidence="11">Potassium channel domain-containing protein</fullName>
    </recommendedName>
</protein>
<evidence type="ECO:0000256" key="3">
    <source>
        <dbReference type="ARBA" id="ARBA00022692"/>
    </source>
</evidence>
<feature type="region of interest" description="Disordered" evidence="9">
    <location>
        <begin position="1018"/>
        <end position="1061"/>
    </location>
</feature>
<feature type="domain" description="Potassium channel" evidence="11">
    <location>
        <begin position="920"/>
        <end position="988"/>
    </location>
</feature>
<evidence type="ECO:0000313" key="13">
    <source>
        <dbReference type="Proteomes" id="UP000027361"/>
    </source>
</evidence>
<feature type="compositionally biased region" description="Basic and acidic residues" evidence="9">
    <location>
        <begin position="99"/>
        <end position="110"/>
    </location>
</feature>
<dbReference type="GO" id="GO:0030322">
    <property type="term" value="P:stabilization of membrane potential"/>
    <property type="evidence" value="ECO:0007669"/>
    <property type="project" value="TreeGrafter"/>
</dbReference>
<feature type="region of interest" description="Disordered" evidence="9">
    <location>
        <begin position="829"/>
        <end position="871"/>
    </location>
</feature>
<feature type="region of interest" description="Disordered" evidence="9">
    <location>
        <begin position="1207"/>
        <end position="1246"/>
    </location>
</feature>
<feature type="region of interest" description="Disordered" evidence="9">
    <location>
        <begin position="261"/>
        <end position="309"/>
    </location>
</feature>
<feature type="compositionally biased region" description="Basic and acidic residues" evidence="9">
    <location>
        <begin position="120"/>
        <end position="136"/>
    </location>
</feature>
<evidence type="ECO:0000256" key="7">
    <source>
        <dbReference type="ARBA" id="ARBA00023303"/>
    </source>
</evidence>
<feature type="compositionally biased region" description="Basic and acidic residues" evidence="9">
    <location>
        <begin position="1048"/>
        <end position="1058"/>
    </location>
</feature>
<feature type="region of interest" description="Disordered" evidence="9">
    <location>
        <begin position="56"/>
        <end position="167"/>
    </location>
</feature>
<dbReference type="PANTHER" id="PTHR11003:SF342">
    <property type="entry name" value="OUTWARD-RECTIFIER POTASSIUM CHANNEL TOK1"/>
    <property type="match status" value="1"/>
</dbReference>
<feature type="transmembrane region" description="Helical" evidence="10">
    <location>
        <begin position="544"/>
        <end position="565"/>
    </location>
</feature>
<dbReference type="HOGENOM" id="CLU_266190_0_0_1"/>
<keyword evidence="3 8" id="KW-0812">Transmembrane</keyword>
<feature type="compositionally biased region" description="Acidic residues" evidence="9">
    <location>
        <begin position="296"/>
        <end position="306"/>
    </location>
</feature>
<gene>
    <name evidence="12" type="ORF">K437DRAFT_254252</name>
</gene>
<dbReference type="GO" id="GO:0005886">
    <property type="term" value="C:plasma membrane"/>
    <property type="evidence" value="ECO:0007669"/>
    <property type="project" value="TreeGrafter"/>
</dbReference>
<dbReference type="Pfam" id="PF07885">
    <property type="entry name" value="Ion_trans_2"/>
    <property type="match status" value="2"/>
</dbReference>
<evidence type="ECO:0000256" key="1">
    <source>
        <dbReference type="ARBA" id="ARBA00004141"/>
    </source>
</evidence>
<keyword evidence="2 8" id="KW-0813">Transport</keyword>
<feature type="compositionally biased region" description="Basic and acidic residues" evidence="9">
    <location>
        <begin position="848"/>
        <end position="870"/>
    </location>
</feature>
<dbReference type="Proteomes" id="UP000027361">
    <property type="component" value="Unassembled WGS sequence"/>
</dbReference>
<dbReference type="GeneID" id="25263804"/>
<keyword evidence="4 10" id="KW-1133">Transmembrane helix</keyword>
<evidence type="ECO:0000256" key="2">
    <source>
        <dbReference type="ARBA" id="ARBA00022448"/>
    </source>
</evidence>
<dbReference type="InterPro" id="IPR003280">
    <property type="entry name" value="2pore_dom_K_chnl"/>
</dbReference>
<evidence type="ECO:0000256" key="6">
    <source>
        <dbReference type="ARBA" id="ARBA00023136"/>
    </source>
</evidence>
<comment type="subcellular location">
    <subcellularLocation>
        <location evidence="1">Membrane</location>
        <topology evidence="1">Multi-pass membrane protein</topology>
    </subcellularLocation>
</comment>
<comment type="similarity">
    <text evidence="8">Belongs to the two pore domain potassium channel (TC 1.A.1.8) family.</text>
</comment>
<keyword evidence="13" id="KW-1185">Reference proteome</keyword>
<dbReference type="AlphaFoldDB" id="A0A066WPC0"/>
<feature type="domain" description="Potassium channel" evidence="11">
    <location>
        <begin position="550"/>
        <end position="622"/>
    </location>
</feature>
<dbReference type="GO" id="GO:0022841">
    <property type="term" value="F:potassium ion leak channel activity"/>
    <property type="evidence" value="ECO:0007669"/>
    <property type="project" value="TreeGrafter"/>
</dbReference>
<keyword evidence="7 8" id="KW-0407">Ion channel</keyword>
<dbReference type="PRINTS" id="PR01333">
    <property type="entry name" value="2POREKCHANEL"/>
</dbReference>
<proteinExistence type="inferred from homology"/>
<feature type="transmembrane region" description="Helical" evidence="10">
    <location>
        <begin position="908"/>
        <end position="932"/>
    </location>
</feature>
<feature type="region of interest" description="Disordered" evidence="9">
    <location>
        <begin position="1"/>
        <end position="37"/>
    </location>
</feature>
<evidence type="ECO:0000256" key="8">
    <source>
        <dbReference type="RuleBase" id="RU003857"/>
    </source>
</evidence>
<feature type="compositionally biased region" description="Basic and acidic residues" evidence="9">
    <location>
        <begin position="227"/>
        <end position="239"/>
    </location>
</feature>
<evidence type="ECO:0000256" key="4">
    <source>
        <dbReference type="ARBA" id="ARBA00022989"/>
    </source>
</evidence>